<dbReference type="PROSITE" id="PS00108">
    <property type="entry name" value="PROTEIN_KINASE_ST"/>
    <property type="match status" value="1"/>
</dbReference>
<reference evidence="19" key="1">
    <citation type="submission" date="2022-11" db="UniProtKB">
        <authorList>
            <consortium name="WormBaseParasite"/>
        </authorList>
    </citation>
    <scope>IDENTIFICATION</scope>
</reference>
<dbReference type="WBParaSite" id="ACRNAN_scaffold1023.g28066.t1">
    <property type="protein sequence ID" value="ACRNAN_scaffold1023.g28066.t1"/>
    <property type="gene ID" value="ACRNAN_scaffold1023.g28066"/>
</dbReference>
<dbReference type="GO" id="GO:0005964">
    <property type="term" value="C:phosphorylase kinase complex"/>
    <property type="evidence" value="ECO:0007669"/>
    <property type="project" value="InterPro"/>
</dbReference>
<dbReference type="EC" id="2.7.11.19" evidence="3"/>
<dbReference type="PRINTS" id="PR01049">
    <property type="entry name" value="PHOSPHBKNASE"/>
</dbReference>
<dbReference type="FunFam" id="1.10.510.10:FF:000571">
    <property type="entry name" value="Maternal embryonic leucine zipper kinase"/>
    <property type="match status" value="1"/>
</dbReference>
<evidence type="ECO:0000256" key="2">
    <source>
        <dbReference type="ARBA" id="ARBA00001946"/>
    </source>
</evidence>
<dbReference type="PROSITE" id="PS50011">
    <property type="entry name" value="PROTEIN_KINASE_DOM"/>
    <property type="match status" value="1"/>
</dbReference>
<evidence type="ECO:0000256" key="9">
    <source>
        <dbReference type="ARBA" id="ARBA00022777"/>
    </source>
</evidence>
<dbReference type="InterPro" id="IPR011009">
    <property type="entry name" value="Kinase-like_dom_sf"/>
</dbReference>
<protein>
    <recommendedName>
        <fullName evidence="3">phosphorylase kinase</fullName>
        <ecNumber evidence="3">2.7.11.19</ecNumber>
    </recommendedName>
</protein>
<evidence type="ECO:0000256" key="7">
    <source>
        <dbReference type="ARBA" id="ARBA00022737"/>
    </source>
</evidence>
<evidence type="ECO:0000256" key="10">
    <source>
        <dbReference type="ARBA" id="ARBA00022803"/>
    </source>
</evidence>
<evidence type="ECO:0000256" key="8">
    <source>
        <dbReference type="ARBA" id="ARBA00022741"/>
    </source>
</evidence>
<keyword evidence="16" id="KW-0472">Membrane</keyword>
<dbReference type="Pfam" id="PF13181">
    <property type="entry name" value="TPR_8"/>
    <property type="match status" value="1"/>
</dbReference>
<comment type="catalytic activity">
    <reaction evidence="1">
        <text>2 ATP + phosphorylase b = 2 ADP + phosphorylase a.</text>
        <dbReference type="EC" id="2.7.11.19"/>
    </reaction>
</comment>
<dbReference type="SUPFAM" id="SSF48452">
    <property type="entry name" value="TPR-like"/>
    <property type="match status" value="2"/>
</dbReference>
<dbReference type="InterPro" id="IPR000719">
    <property type="entry name" value="Prot_kinase_dom"/>
</dbReference>
<keyword evidence="16" id="KW-0812">Transmembrane</keyword>
<keyword evidence="4" id="KW-0723">Serine/threonine-protein kinase</keyword>
<dbReference type="GO" id="GO:0031415">
    <property type="term" value="C:NatA complex"/>
    <property type="evidence" value="ECO:0007669"/>
    <property type="project" value="TreeGrafter"/>
</dbReference>
<dbReference type="Pfam" id="PF00069">
    <property type="entry name" value="Pkinase"/>
    <property type="match status" value="1"/>
</dbReference>
<keyword evidence="8" id="KW-0547">Nucleotide-binding</keyword>
<dbReference type="AlphaFoldDB" id="A0A914CFP7"/>
<feature type="repeat" description="TPR" evidence="14">
    <location>
        <begin position="364"/>
        <end position="397"/>
    </location>
</feature>
<feature type="transmembrane region" description="Helical" evidence="16">
    <location>
        <begin position="929"/>
        <end position="946"/>
    </location>
</feature>
<organism evidence="18 19">
    <name type="scientific">Acrobeloides nanus</name>
    <dbReference type="NCBI Taxonomy" id="290746"/>
    <lineage>
        <taxon>Eukaryota</taxon>
        <taxon>Metazoa</taxon>
        <taxon>Ecdysozoa</taxon>
        <taxon>Nematoda</taxon>
        <taxon>Chromadorea</taxon>
        <taxon>Rhabditida</taxon>
        <taxon>Tylenchina</taxon>
        <taxon>Cephalobomorpha</taxon>
        <taxon>Cephaloboidea</taxon>
        <taxon>Cephalobidae</taxon>
        <taxon>Acrobeloides</taxon>
    </lineage>
</organism>
<feature type="domain" description="Protein kinase" evidence="17">
    <location>
        <begin position="736"/>
        <end position="1003"/>
    </location>
</feature>
<dbReference type="Pfam" id="PF12569">
    <property type="entry name" value="NatA_aux_su"/>
    <property type="match status" value="1"/>
</dbReference>
<dbReference type="PROSITE" id="PS50005">
    <property type="entry name" value="TPR"/>
    <property type="match status" value="2"/>
</dbReference>
<evidence type="ECO:0000313" key="19">
    <source>
        <dbReference type="WBParaSite" id="ACRNAN_scaffold1023.g28066.t1"/>
    </source>
</evidence>
<dbReference type="Gene3D" id="1.25.40.1040">
    <property type="match status" value="1"/>
</dbReference>
<dbReference type="InterPro" id="IPR011990">
    <property type="entry name" value="TPR-like_helical_dom_sf"/>
</dbReference>
<dbReference type="GO" id="GO:0005516">
    <property type="term" value="F:calmodulin binding"/>
    <property type="evidence" value="ECO:0007669"/>
    <property type="project" value="InterPro"/>
</dbReference>
<dbReference type="Gene3D" id="1.25.40.1010">
    <property type="match status" value="1"/>
</dbReference>
<evidence type="ECO:0000313" key="18">
    <source>
        <dbReference type="Proteomes" id="UP000887540"/>
    </source>
</evidence>
<dbReference type="Gene3D" id="1.10.510.10">
    <property type="entry name" value="Transferase(Phosphotransferase) domain 1"/>
    <property type="match status" value="1"/>
</dbReference>
<evidence type="ECO:0000256" key="14">
    <source>
        <dbReference type="PROSITE-ProRule" id="PRU00339"/>
    </source>
</evidence>
<name>A0A914CFP7_9BILA</name>
<dbReference type="SUPFAM" id="SSF56112">
    <property type="entry name" value="Protein kinase-like (PK-like)"/>
    <property type="match status" value="1"/>
</dbReference>
<dbReference type="GO" id="GO:0005524">
    <property type="term" value="F:ATP binding"/>
    <property type="evidence" value="ECO:0007669"/>
    <property type="project" value="UniProtKB-KW"/>
</dbReference>
<accession>A0A914CFP7</accession>
<dbReference type="Proteomes" id="UP000887540">
    <property type="component" value="Unplaced"/>
</dbReference>
<evidence type="ECO:0000256" key="5">
    <source>
        <dbReference type="ARBA" id="ARBA00022600"/>
    </source>
</evidence>
<evidence type="ECO:0000256" key="3">
    <source>
        <dbReference type="ARBA" id="ARBA00012432"/>
    </source>
</evidence>
<dbReference type="InterPro" id="IPR002291">
    <property type="entry name" value="Phosph_kin_gamma"/>
</dbReference>
<dbReference type="GO" id="GO:0004689">
    <property type="term" value="F:phosphorylase kinase activity"/>
    <property type="evidence" value="ECO:0007669"/>
    <property type="project" value="UniProtKB-EC"/>
</dbReference>
<dbReference type="FunFam" id="1.25.40.1040:FF:000003">
    <property type="entry name" value="N-terminal acetyltransferase A, auxiliary subunit"/>
    <property type="match status" value="1"/>
</dbReference>
<evidence type="ECO:0000256" key="4">
    <source>
        <dbReference type="ARBA" id="ARBA00022527"/>
    </source>
</evidence>
<evidence type="ECO:0000256" key="11">
    <source>
        <dbReference type="ARBA" id="ARBA00022840"/>
    </source>
</evidence>
<dbReference type="PANTHER" id="PTHR22767">
    <property type="entry name" value="N-TERMINAL ACETYLTRANSFERASE-RELATED"/>
    <property type="match status" value="1"/>
</dbReference>
<dbReference type="SMART" id="SM00028">
    <property type="entry name" value="TPR"/>
    <property type="match status" value="6"/>
</dbReference>
<dbReference type="FunFam" id="3.30.200.20:FF:000138">
    <property type="entry name" value="Phosphorylase b kinase gamma catalytic chain, liver/testis"/>
    <property type="match status" value="1"/>
</dbReference>
<dbReference type="Gene3D" id="3.30.200.20">
    <property type="entry name" value="Phosphorylase Kinase, domain 1"/>
    <property type="match status" value="1"/>
</dbReference>
<evidence type="ECO:0000256" key="13">
    <source>
        <dbReference type="ARBA" id="ARBA00025890"/>
    </source>
</evidence>
<proteinExistence type="predicted"/>
<keyword evidence="9" id="KW-0418">Kinase</keyword>
<feature type="region of interest" description="Disordered" evidence="15">
    <location>
        <begin position="591"/>
        <end position="627"/>
    </location>
</feature>
<dbReference type="SMART" id="SM00220">
    <property type="entry name" value="S_TKc"/>
    <property type="match status" value="1"/>
</dbReference>
<comment type="cofactor">
    <cofactor evidence="2">
        <name>Mg(2+)</name>
        <dbReference type="ChEBI" id="CHEBI:18420"/>
    </cofactor>
</comment>
<feature type="repeat" description="TPR" evidence="14">
    <location>
        <begin position="66"/>
        <end position="99"/>
    </location>
</feature>
<evidence type="ECO:0000259" key="17">
    <source>
        <dbReference type="PROSITE" id="PS50011"/>
    </source>
</evidence>
<comment type="subunit">
    <text evidence="13">Hexadecamer of 4 heterotetramers, each composed of alpha, beta, gamma, and delta subunits. Alpha (PHKA1 or PHKA2) and beta (PHKB) are regulatory subunits, gamma (PHKG1 or PHKG2) is the catalytic subunit, and delta is calmodulin.</text>
</comment>
<keyword evidence="7" id="KW-0677">Repeat</keyword>
<keyword evidence="10 14" id="KW-0802">TPR repeat</keyword>
<keyword evidence="18" id="KW-1185">Reference proteome</keyword>
<evidence type="ECO:0000256" key="1">
    <source>
        <dbReference type="ARBA" id="ARBA00001674"/>
    </source>
</evidence>
<evidence type="ECO:0000256" key="15">
    <source>
        <dbReference type="SAM" id="MobiDB-lite"/>
    </source>
</evidence>
<dbReference type="InterPro" id="IPR021183">
    <property type="entry name" value="NatA_aux_su"/>
</dbReference>
<keyword evidence="6" id="KW-0808">Transferase</keyword>
<keyword evidence="5" id="KW-0321">Glycogen metabolism</keyword>
<dbReference type="InterPro" id="IPR008271">
    <property type="entry name" value="Ser/Thr_kinase_AS"/>
</dbReference>
<dbReference type="InterPro" id="IPR019734">
    <property type="entry name" value="TPR_rpt"/>
</dbReference>
<feature type="compositionally biased region" description="Basic and acidic residues" evidence="15">
    <location>
        <begin position="592"/>
        <end position="611"/>
    </location>
</feature>
<evidence type="ECO:0000256" key="6">
    <source>
        <dbReference type="ARBA" id="ARBA00022679"/>
    </source>
</evidence>
<dbReference type="GO" id="GO:0005977">
    <property type="term" value="P:glycogen metabolic process"/>
    <property type="evidence" value="ECO:0007669"/>
    <property type="project" value="UniProtKB-KW"/>
</dbReference>
<keyword evidence="11" id="KW-0067">ATP-binding</keyword>
<keyword evidence="12" id="KW-0119">Carbohydrate metabolism</keyword>
<sequence>MKIIKCYEQKQYKIGLRCAKQILSNPAFAEHGETLAMKGLILNCMGKHEEALEIVKRGLTADLKSHVCWHVFGLVQRSDKKYDEAMKAYKRALLIESDNLQILRDLALLQIQMRDLEGYRDSRYKLLVLRPGNKLSWIAYANACHLLSDYDMALHVVKEFRKNNRPNPHPDFENSELTLYEILILKEAGKLDYALTKLEENSSQVLDKTAYHENRAEILMELKRFKEAEAVYWMLVNRNPDNKFYYERIESCCGYGKDSDPHERYKIYEKAIKDHPNASVPKVLSLFLFDGEEFKKHLLPYLITGLRKGVPSLFKTLVPLYVYPDKVNILDSILLNFVRRIDKNGYNQFSLDDSDLPESPTTILWVYFYVAQHYDCLKQYSKALTYVEKALQHTPTLIELLMIKAKIFKHSGNFSEAASLMIQAQELDTADRYVNSKCAKYMLRAGLMKEAEEMCAKFTREGVNASDCLTDMQCMWYEIECAKAYMKKHDYGEALKKLHQIERHFQCFYEDQYDFHTYCIRKMTLVSYVSVLRCEDTLRKHPYYVKAAKLAAQIYVRMVDSPDDFKEKPVEGAENMSEAEIRKMKRKANKAKAMEAAEKKHQNPSRKKADDSSDVVDSEPLDPQKLLKTDKPLDEAAKFVQPFINLSCDDVEAYLIAFEVYYRKKKFLVMLQCLKKAYNLDPNHPDLGIAISKYLSLYKKIIKKMAICAVMESEDELMEEEKPTSVELDSGFYSAYEARELLGRGLASMVRRCIEKSTGQVFAVKIVDVSTERQSEHEAKRLREETLVEVQLLRELAGHPSIIAIHDFFATPTFLFEVLEMAPKGELFEYLNQSVTVSEKKTRSIMRQLFDGVHYMHNRNILHRDIKLENILCIDENRIVISDFGFARQIKPGQKLKELFGTPGYLAPETLKCQMYEDAPGYSLEVDNWALGVIMYTLLAGYAPFYHRQQLRMMRMIQEGRFDFPKEQWDTISDEAKDLIRQLLTVDVSKRIRAGDCLAHKWMTVGTIIITPTAVIPEEKITVVKKRDYRSLFRIGILAVRFMHRVKMRLWKKSVDRAQLRLRPFRNKEIRHEAESASFAVYGHWVNRGFYYSRDMLFANKSRPKFSKKEETSVRSNGVVKTS</sequence>
<dbReference type="PANTHER" id="PTHR22767:SF2">
    <property type="entry name" value="N(ALPHA)-ACETYLTRANSFERASE 15_16, ISOFORM A"/>
    <property type="match status" value="1"/>
</dbReference>
<evidence type="ECO:0000256" key="16">
    <source>
        <dbReference type="SAM" id="Phobius"/>
    </source>
</evidence>
<keyword evidence="16" id="KW-1133">Transmembrane helix</keyword>
<evidence type="ECO:0000256" key="12">
    <source>
        <dbReference type="ARBA" id="ARBA00023277"/>
    </source>
</evidence>